<evidence type="ECO:0000256" key="3">
    <source>
        <dbReference type="ARBA" id="ARBA00023002"/>
    </source>
</evidence>
<dbReference type="STRING" id="1245471.PCA10_25550"/>
<dbReference type="InterPro" id="IPR044043">
    <property type="entry name" value="VanA_C_cat"/>
</dbReference>
<dbReference type="PANTHER" id="PTHR21266">
    <property type="entry name" value="IRON-SULFUR DOMAIN CONTAINING PROTEIN"/>
    <property type="match status" value="1"/>
</dbReference>
<evidence type="ECO:0000256" key="5">
    <source>
        <dbReference type="ARBA" id="ARBA00023014"/>
    </source>
</evidence>
<dbReference type="GO" id="GO:0046872">
    <property type="term" value="F:metal ion binding"/>
    <property type="evidence" value="ECO:0007669"/>
    <property type="project" value="UniProtKB-KW"/>
</dbReference>
<dbReference type="eggNOG" id="COG4638">
    <property type="taxonomic scope" value="Bacteria"/>
</dbReference>
<dbReference type="AlphaFoldDB" id="S6AES6"/>
<protein>
    <submittedName>
        <fullName evidence="7">Putative Rieske iron-sulfur protein</fullName>
    </submittedName>
</protein>
<evidence type="ECO:0000256" key="2">
    <source>
        <dbReference type="ARBA" id="ARBA00022723"/>
    </source>
</evidence>
<evidence type="ECO:0000313" key="7">
    <source>
        <dbReference type="EMBL" id="BAN48287.1"/>
    </source>
</evidence>
<evidence type="ECO:0000259" key="6">
    <source>
        <dbReference type="PROSITE" id="PS51296"/>
    </source>
</evidence>
<organism evidence="7 8">
    <name type="scientific">Metapseudomonas resinovorans NBRC 106553</name>
    <dbReference type="NCBI Taxonomy" id="1245471"/>
    <lineage>
        <taxon>Bacteria</taxon>
        <taxon>Pseudomonadati</taxon>
        <taxon>Pseudomonadota</taxon>
        <taxon>Gammaproteobacteria</taxon>
        <taxon>Pseudomonadales</taxon>
        <taxon>Pseudomonadaceae</taxon>
        <taxon>Metapseudomonas</taxon>
    </lineage>
</organism>
<keyword evidence="1" id="KW-0001">2Fe-2S</keyword>
<sequence length="304" mass="34122">MAAWLRWTTAARTAGAPLSSGKVVGDNIQCGYHGFTFDSKGSCVRIPSQAQVPSRCRVHAYPVVDQPPFVWVWMGDPEKIEAGPPVEAQWPADPGFSSWRGETLAEGNYMLLKENVLDLTHFGYVHATTFKITDWVNPPTVSVTDEQVTYRQEFIGCNLPPMFAEVTGFGMQKKVNRYNYGSYVSPAMNMAALDIEDPEPAPGQRANYQFRIMHITTPESPTRFRYLWFGGFDIPDMDPAKLKMCQELTELGFAEDKAIIEAVHSRIMLDPRHLDYPEIIVQTDQAAIQARRKLAAQLAKEQGC</sequence>
<dbReference type="HOGENOM" id="CLU_039484_0_0_6"/>
<keyword evidence="2" id="KW-0479">Metal-binding</keyword>
<feature type="domain" description="Rieske" evidence="6">
    <location>
        <begin position="15"/>
        <end position="72"/>
    </location>
</feature>
<evidence type="ECO:0000256" key="4">
    <source>
        <dbReference type="ARBA" id="ARBA00023004"/>
    </source>
</evidence>
<dbReference type="GO" id="GO:0016491">
    <property type="term" value="F:oxidoreductase activity"/>
    <property type="evidence" value="ECO:0007669"/>
    <property type="project" value="UniProtKB-KW"/>
</dbReference>
<reference evidence="7 8" key="1">
    <citation type="journal article" date="2013" name="Genome Announc.">
        <title>Complete Genome Sequence of the Carbazole Degrader Pseudomonas resinovorans Strain CA10 (NBRC 106553).</title>
        <authorList>
            <person name="Shintani M."/>
            <person name="Hosoyama A."/>
            <person name="Ohji S."/>
            <person name="Tsuchikane K."/>
            <person name="Takarada H."/>
            <person name="Yamazoe A."/>
            <person name="Fujita N."/>
            <person name="Nojiri H."/>
        </authorList>
    </citation>
    <scope>NUCLEOTIDE SEQUENCE [LARGE SCALE GENOMIC DNA]</scope>
    <source>
        <strain evidence="7 8">NBRC 106553</strain>
    </source>
</reference>
<keyword evidence="3" id="KW-0560">Oxidoreductase</keyword>
<dbReference type="InterPro" id="IPR050584">
    <property type="entry name" value="Cholesterol_7-desaturase"/>
</dbReference>
<dbReference type="PROSITE" id="PS51296">
    <property type="entry name" value="RIESKE"/>
    <property type="match status" value="1"/>
</dbReference>
<dbReference type="Pfam" id="PF19112">
    <property type="entry name" value="VanA_C"/>
    <property type="match status" value="1"/>
</dbReference>
<keyword evidence="4" id="KW-0408">Iron</keyword>
<dbReference type="PANTHER" id="PTHR21266:SF60">
    <property type="entry name" value="3-KETOSTEROID-9-ALPHA-MONOOXYGENASE, OXYGENASE COMPONENT"/>
    <property type="match status" value="1"/>
</dbReference>
<dbReference type="SUPFAM" id="SSF50022">
    <property type="entry name" value="ISP domain"/>
    <property type="match status" value="1"/>
</dbReference>
<dbReference type="GO" id="GO:0051537">
    <property type="term" value="F:2 iron, 2 sulfur cluster binding"/>
    <property type="evidence" value="ECO:0007669"/>
    <property type="project" value="UniProtKB-KW"/>
</dbReference>
<dbReference type="Gene3D" id="3.90.380.10">
    <property type="entry name" value="Naphthalene 1,2-dioxygenase Alpha Subunit, Chain A, domain 1"/>
    <property type="match status" value="1"/>
</dbReference>
<name>S6AES6_METRE</name>
<evidence type="ECO:0000313" key="8">
    <source>
        <dbReference type="Proteomes" id="UP000015503"/>
    </source>
</evidence>
<gene>
    <name evidence="7" type="ORF">PCA10_25550</name>
</gene>
<dbReference type="EMBL" id="AP013068">
    <property type="protein sequence ID" value="BAN48287.1"/>
    <property type="molecule type" value="Genomic_DNA"/>
</dbReference>
<dbReference type="InterPro" id="IPR017941">
    <property type="entry name" value="Rieske_2Fe-2S"/>
</dbReference>
<proteinExistence type="predicted"/>
<evidence type="ECO:0000256" key="1">
    <source>
        <dbReference type="ARBA" id="ARBA00022714"/>
    </source>
</evidence>
<keyword evidence="8" id="KW-1185">Reference proteome</keyword>
<dbReference type="Pfam" id="PF00355">
    <property type="entry name" value="Rieske"/>
    <property type="match status" value="1"/>
</dbReference>
<dbReference type="Gene3D" id="2.102.10.10">
    <property type="entry name" value="Rieske [2Fe-2S] iron-sulphur domain"/>
    <property type="match status" value="1"/>
</dbReference>
<accession>S6AES6</accession>
<dbReference type="SUPFAM" id="SSF55961">
    <property type="entry name" value="Bet v1-like"/>
    <property type="match status" value="1"/>
</dbReference>
<dbReference type="PATRIC" id="fig|1245471.3.peg.2582"/>
<dbReference type="KEGG" id="pre:PCA10_25550"/>
<keyword evidence="5" id="KW-0411">Iron-sulfur</keyword>
<dbReference type="Proteomes" id="UP000015503">
    <property type="component" value="Chromosome"/>
</dbReference>
<dbReference type="InterPro" id="IPR036922">
    <property type="entry name" value="Rieske_2Fe-2S_sf"/>
</dbReference>